<evidence type="ECO:0000256" key="2">
    <source>
        <dbReference type="ARBA" id="ARBA00022475"/>
    </source>
</evidence>
<dbReference type="AlphaFoldDB" id="A0A7K0EQF6"/>
<dbReference type="PANTHER" id="PTHR30341:SF0">
    <property type="entry name" value="NA(+)_H(+) ANTIPORTER NHAA"/>
    <property type="match status" value="1"/>
</dbReference>
<gene>
    <name evidence="6 7" type="primary">nhaA</name>
    <name evidence="7" type="ORF">GJJ30_22260</name>
</gene>
<sequence length="435" mass="46752">MLQSKCKSAGSNDRFLFPIAQPKNTGFCLLLRSNQHRNEVKRTLIRLFQEFFRSSSVGGIILFLCVILSLLIANSSSGTAFENLLAVPLGFSVSGVDLSYPVLIWINDGLMAVFFLLVGLEIKRELIEGELASVKKAALPILAALGGVLVPALIYFLFNKNTETAGGWGIPMATDIAFALAVITLLGDRVPASLKIFLAALAIVDDLAAIVVIAVFYSTELHTNYLAYASVTFLGLLIINRMGVKSLVFYLIPGLFIWYFIHHSGIHATIAGVLTALTIPTTPDDTESSLEKLEHVLIKPVHFVIMPVFALANTNIRFESGMVDGLTTPLGFGIIAGLVIGKPLGISLFSWLSVKAGWCVLPEGARWPHMIGLGILGGIGFTMSIFIALLSFPDLPAISAKAKFAVLTGSVLAGLLGYAVLKAVSRKPGFEMEEI</sequence>
<evidence type="ECO:0000256" key="5">
    <source>
        <dbReference type="ARBA" id="ARBA00023136"/>
    </source>
</evidence>
<evidence type="ECO:0000256" key="3">
    <source>
        <dbReference type="ARBA" id="ARBA00022692"/>
    </source>
</evidence>
<dbReference type="PANTHER" id="PTHR30341">
    <property type="entry name" value="SODIUM ION/PROTON ANTIPORTER NHAA-RELATED"/>
    <property type="match status" value="1"/>
</dbReference>
<evidence type="ECO:0000313" key="8">
    <source>
        <dbReference type="Proteomes" id="UP000441754"/>
    </source>
</evidence>
<accession>A0A7K0EQF6</accession>
<keyword evidence="6" id="KW-0050">Antiport</keyword>
<evidence type="ECO:0000256" key="6">
    <source>
        <dbReference type="HAMAP-Rule" id="MF_01844"/>
    </source>
</evidence>
<protein>
    <recommendedName>
        <fullName evidence="6">Na(+)/H(+) antiporter NhaA</fullName>
    </recommendedName>
    <alternativeName>
        <fullName evidence="6">Sodium/proton antiporter NhaA</fullName>
    </alternativeName>
</protein>
<dbReference type="GO" id="GO:0005886">
    <property type="term" value="C:plasma membrane"/>
    <property type="evidence" value="ECO:0007669"/>
    <property type="project" value="UniProtKB-SubCell"/>
</dbReference>
<keyword evidence="6" id="KW-0406">Ion transport</keyword>
<feature type="transmembrane region" description="Helical" evidence="6">
    <location>
        <begin position="170"/>
        <end position="187"/>
    </location>
</feature>
<dbReference type="EMBL" id="WJXZ01000014">
    <property type="protein sequence ID" value="MRS64037.1"/>
    <property type="molecule type" value="Genomic_DNA"/>
</dbReference>
<feature type="transmembrane region" description="Helical" evidence="6">
    <location>
        <begin position="330"/>
        <end position="351"/>
    </location>
</feature>
<feature type="transmembrane region" description="Helical" evidence="6">
    <location>
        <begin position="371"/>
        <end position="392"/>
    </location>
</feature>
<dbReference type="NCBIfam" id="NF007111">
    <property type="entry name" value="PRK09560.1"/>
    <property type="match status" value="1"/>
</dbReference>
<dbReference type="HAMAP" id="MF_01844">
    <property type="entry name" value="NhaA"/>
    <property type="match status" value="1"/>
</dbReference>
<organism evidence="7 8">
    <name type="scientific">Larkinella terrae</name>
    <dbReference type="NCBI Taxonomy" id="2025311"/>
    <lineage>
        <taxon>Bacteria</taxon>
        <taxon>Pseudomonadati</taxon>
        <taxon>Bacteroidota</taxon>
        <taxon>Cytophagia</taxon>
        <taxon>Cytophagales</taxon>
        <taxon>Spirosomataceae</taxon>
        <taxon>Larkinella</taxon>
    </lineage>
</organism>
<comment type="subcellular location">
    <subcellularLocation>
        <location evidence="1">Cell inner membrane</location>
        <topology evidence="1">Multi-pass membrane protein</topology>
    </subcellularLocation>
    <subcellularLocation>
        <location evidence="6">Cell membrane</location>
        <topology evidence="6">Multi-pass membrane protein</topology>
    </subcellularLocation>
</comment>
<evidence type="ECO:0000256" key="1">
    <source>
        <dbReference type="ARBA" id="ARBA00004429"/>
    </source>
</evidence>
<keyword evidence="5 6" id="KW-0472">Membrane</keyword>
<dbReference type="GO" id="GO:0006885">
    <property type="term" value="P:regulation of pH"/>
    <property type="evidence" value="ECO:0007669"/>
    <property type="project" value="UniProtKB-UniRule"/>
</dbReference>
<keyword evidence="6" id="KW-0915">Sodium</keyword>
<keyword evidence="4 6" id="KW-1133">Transmembrane helix</keyword>
<feature type="transmembrane region" description="Helical" evidence="6">
    <location>
        <begin position="404"/>
        <end position="421"/>
    </location>
</feature>
<evidence type="ECO:0000313" key="7">
    <source>
        <dbReference type="EMBL" id="MRS64037.1"/>
    </source>
</evidence>
<feature type="transmembrane region" description="Helical" evidence="6">
    <location>
        <begin position="225"/>
        <end position="244"/>
    </location>
</feature>
<reference evidence="7 8" key="1">
    <citation type="journal article" date="2018" name="Antonie Van Leeuwenhoek">
        <title>Larkinella terrae sp. nov., isolated from soil on Jeju Island, South Korea.</title>
        <authorList>
            <person name="Ten L.N."/>
            <person name="Jeon J."/>
            <person name="Park S.J."/>
            <person name="Park S."/>
            <person name="Lee S.Y."/>
            <person name="Kim M.K."/>
            <person name="Jung H.Y."/>
        </authorList>
    </citation>
    <scope>NUCLEOTIDE SEQUENCE [LARGE SCALE GENOMIC DNA]</scope>
    <source>
        <strain evidence="7 8">KCTC 52001</strain>
    </source>
</reference>
<keyword evidence="6" id="KW-0739">Sodium transport</keyword>
<name>A0A7K0EQF6_9BACT</name>
<dbReference type="NCBIfam" id="NF007112">
    <property type="entry name" value="PRK09561.1"/>
    <property type="match status" value="1"/>
</dbReference>
<dbReference type="OrthoDB" id="9808135at2"/>
<keyword evidence="3 6" id="KW-0812">Transmembrane</keyword>
<evidence type="ECO:0000256" key="4">
    <source>
        <dbReference type="ARBA" id="ARBA00022989"/>
    </source>
</evidence>
<comment type="caution">
    <text evidence="7">The sequence shown here is derived from an EMBL/GenBank/DDBJ whole genome shotgun (WGS) entry which is preliminary data.</text>
</comment>
<dbReference type="Gene3D" id="1.20.1530.10">
    <property type="entry name" value="Na+/H+ antiporter like domain"/>
    <property type="match status" value="1"/>
</dbReference>
<keyword evidence="2 6" id="KW-1003">Cell membrane</keyword>
<keyword evidence="8" id="KW-1185">Reference proteome</keyword>
<comment type="function">
    <text evidence="6">Na(+)/H(+) antiporter that extrudes sodium in exchange for external protons.</text>
</comment>
<dbReference type="Pfam" id="PF06965">
    <property type="entry name" value="Na_H_antiport_1"/>
    <property type="match status" value="1"/>
</dbReference>
<dbReference type="NCBIfam" id="TIGR00773">
    <property type="entry name" value="NhaA"/>
    <property type="match status" value="1"/>
</dbReference>
<feature type="transmembrane region" description="Helical" evidence="6">
    <location>
        <begin position="51"/>
        <end position="73"/>
    </location>
</feature>
<keyword evidence="6" id="KW-0813">Transport</keyword>
<comment type="catalytic activity">
    <reaction evidence="6">
        <text>Na(+)(in) + 2 H(+)(out) = Na(+)(out) + 2 H(+)(in)</text>
        <dbReference type="Rhea" id="RHEA:29251"/>
        <dbReference type="ChEBI" id="CHEBI:15378"/>
        <dbReference type="ChEBI" id="CHEBI:29101"/>
    </reaction>
</comment>
<comment type="similarity">
    <text evidence="6">Belongs to the NhaA Na(+)/H(+) (TC 2.A.33) antiporter family.</text>
</comment>
<feature type="transmembrane region" description="Helical" evidence="6">
    <location>
        <begin position="139"/>
        <end position="158"/>
    </location>
</feature>
<proteinExistence type="inferred from homology"/>
<dbReference type="InterPro" id="IPR023171">
    <property type="entry name" value="Na/H_antiporter_dom_sf"/>
</dbReference>
<dbReference type="GO" id="GO:0015385">
    <property type="term" value="F:sodium:proton antiporter activity"/>
    <property type="evidence" value="ECO:0007669"/>
    <property type="project" value="UniProtKB-UniRule"/>
</dbReference>
<dbReference type="Proteomes" id="UP000441754">
    <property type="component" value="Unassembled WGS sequence"/>
</dbReference>
<dbReference type="InterPro" id="IPR004670">
    <property type="entry name" value="NhaA"/>
</dbReference>
<feature type="transmembrane region" description="Helical" evidence="6">
    <location>
        <begin position="98"/>
        <end position="118"/>
    </location>
</feature>
<feature type="transmembrane region" description="Helical" evidence="6">
    <location>
        <begin position="196"/>
        <end position="219"/>
    </location>
</feature>